<keyword evidence="1" id="KW-0472">Membrane</keyword>
<feature type="non-terminal residue" evidence="2">
    <location>
        <position position="145"/>
    </location>
</feature>
<evidence type="ECO:0000256" key="1">
    <source>
        <dbReference type="SAM" id="Phobius"/>
    </source>
</evidence>
<dbReference type="AlphaFoldDB" id="A0A5E4GB15"/>
<protein>
    <submittedName>
        <fullName evidence="2">Uncharacterized protein</fullName>
    </submittedName>
</protein>
<proteinExistence type="predicted"/>
<sequence length="145" mass="16960">HILKAMRHQALSSSMEGKEARRSMSTVSLMLWNHMLVIIISDSESFEKGLPIGLIRGTQHWHQALFALRRIWQASSVRNTFSMRKELLPFNSKTLAKSMRKILWTLYAGSGTWPWIAMMKRMRRHLSRFASATSWRIIEFICKLL</sequence>
<dbReference type="EMBL" id="CABIKO010000492">
    <property type="protein sequence ID" value="VVA36964.1"/>
    <property type="molecule type" value="Genomic_DNA"/>
</dbReference>
<reference evidence="3" key="1">
    <citation type="journal article" date="2020" name="Plant J.">
        <title>Transposons played a major role in the diversification between the closely related almond and peach genomes: results from the almond genome sequence.</title>
        <authorList>
            <person name="Alioto T."/>
            <person name="Alexiou K.G."/>
            <person name="Bardil A."/>
            <person name="Barteri F."/>
            <person name="Castanera R."/>
            <person name="Cruz F."/>
            <person name="Dhingra A."/>
            <person name="Duval H."/>
            <person name="Fernandez I Marti A."/>
            <person name="Frias L."/>
            <person name="Galan B."/>
            <person name="Garcia J.L."/>
            <person name="Howad W."/>
            <person name="Gomez-Garrido J."/>
            <person name="Gut M."/>
            <person name="Julca I."/>
            <person name="Morata J."/>
            <person name="Puigdomenech P."/>
            <person name="Ribeca P."/>
            <person name="Rubio Cabetas M.J."/>
            <person name="Vlasova A."/>
            <person name="Wirthensohn M."/>
            <person name="Garcia-Mas J."/>
            <person name="Gabaldon T."/>
            <person name="Casacuberta J.M."/>
            <person name="Arus P."/>
        </authorList>
    </citation>
    <scope>NUCLEOTIDE SEQUENCE [LARGE SCALE GENOMIC DNA]</scope>
    <source>
        <strain evidence="3">cv. Texas</strain>
    </source>
</reference>
<accession>A0A5E4GB15</accession>
<organism evidence="2 3">
    <name type="scientific">Prunus dulcis</name>
    <name type="common">Almond</name>
    <name type="synonym">Amygdalus dulcis</name>
    <dbReference type="NCBI Taxonomy" id="3755"/>
    <lineage>
        <taxon>Eukaryota</taxon>
        <taxon>Viridiplantae</taxon>
        <taxon>Streptophyta</taxon>
        <taxon>Embryophyta</taxon>
        <taxon>Tracheophyta</taxon>
        <taxon>Spermatophyta</taxon>
        <taxon>Magnoliopsida</taxon>
        <taxon>eudicotyledons</taxon>
        <taxon>Gunneridae</taxon>
        <taxon>Pentapetalae</taxon>
        <taxon>rosids</taxon>
        <taxon>fabids</taxon>
        <taxon>Rosales</taxon>
        <taxon>Rosaceae</taxon>
        <taxon>Amygdaloideae</taxon>
        <taxon>Amygdaleae</taxon>
        <taxon>Prunus</taxon>
    </lineage>
</organism>
<dbReference type="Proteomes" id="UP000327085">
    <property type="component" value="Chromosome 6"/>
</dbReference>
<feature type="non-terminal residue" evidence="2">
    <location>
        <position position="1"/>
    </location>
</feature>
<evidence type="ECO:0000313" key="2">
    <source>
        <dbReference type="EMBL" id="VVA36964.1"/>
    </source>
</evidence>
<keyword evidence="1" id="KW-1133">Transmembrane helix</keyword>
<dbReference type="Gramene" id="VVA36964">
    <property type="protein sequence ID" value="VVA36964"/>
    <property type="gene ID" value="Prudul26B000539"/>
</dbReference>
<evidence type="ECO:0000313" key="3">
    <source>
        <dbReference type="Proteomes" id="UP000327085"/>
    </source>
</evidence>
<dbReference type="InParanoid" id="A0A5E4GB15"/>
<feature type="transmembrane region" description="Helical" evidence="1">
    <location>
        <begin position="102"/>
        <end position="119"/>
    </location>
</feature>
<gene>
    <name evidence="2" type="ORF">ALMOND_2B000539</name>
</gene>
<name>A0A5E4GB15_PRUDU</name>
<keyword evidence="1" id="KW-0812">Transmembrane</keyword>